<feature type="region of interest" description="Disordered" evidence="2">
    <location>
        <begin position="446"/>
        <end position="477"/>
    </location>
</feature>
<dbReference type="Gene3D" id="3.30.40.10">
    <property type="entry name" value="Zinc/RING finger domain, C3HC4 (zinc finger)"/>
    <property type="match status" value="1"/>
</dbReference>
<dbReference type="SUPFAM" id="SSF57850">
    <property type="entry name" value="RING/U-box"/>
    <property type="match status" value="1"/>
</dbReference>
<feature type="region of interest" description="Disordered" evidence="2">
    <location>
        <begin position="738"/>
        <end position="789"/>
    </location>
</feature>
<keyword evidence="1" id="KW-0863">Zinc-finger</keyword>
<dbReference type="FunFam" id="3.30.40.10:FF:000728">
    <property type="entry name" value="Unplaced genomic scaffold supercont1.4, whole genome shotgun sequence"/>
    <property type="match status" value="1"/>
</dbReference>
<feature type="compositionally biased region" description="Polar residues" evidence="2">
    <location>
        <begin position="32"/>
        <end position="50"/>
    </location>
</feature>
<feature type="compositionally biased region" description="Polar residues" evidence="2">
    <location>
        <begin position="596"/>
        <end position="606"/>
    </location>
</feature>
<feature type="compositionally biased region" description="Basic and acidic residues" evidence="2">
    <location>
        <begin position="161"/>
        <end position="174"/>
    </location>
</feature>
<feature type="region of interest" description="Disordered" evidence="2">
    <location>
        <begin position="556"/>
        <end position="606"/>
    </location>
</feature>
<dbReference type="RefSeq" id="XP_012187811.1">
    <property type="nucleotide sequence ID" value="XM_012332421.1"/>
</dbReference>
<dbReference type="PANTHER" id="PTHR45676:SF41">
    <property type="entry name" value="RING-H2 FINGER PROTEIN ATL66"/>
    <property type="match status" value="1"/>
</dbReference>
<feature type="compositionally biased region" description="Low complexity" evidence="2">
    <location>
        <begin position="175"/>
        <end position="224"/>
    </location>
</feature>
<feature type="compositionally biased region" description="Polar residues" evidence="2">
    <location>
        <begin position="465"/>
        <end position="474"/>
    </location>
</feature>
<sequence length="1054" mass="110269">MGHAQSRSQHDGDPGHARQDATIPSDVASHRTGATNDNPASHHNNTDAGVSSSSRKRRRDSTSVGDPANSGADHGPLSQRRRTSLSSDSQPQSSAGSILAGTQPLPPSMDLDVAQPPLPSPPIAAGSTATADLQQRLDAVQSRGDTPSAVEGGATPPPHLDALREERERARRQILEALGSAPASVPSVPTSALPSSQGVDEATAPSSSARQAPSSITTDAAASSTGLASASIAALIGGLATAPSEAPAASTSSTNNAASAASTASSQAQSQQQQPQQQQQQSQQSARPQAFRVPLQPEMISGTSMVVQGALVARTLAGRPASSDSSSPTESSSESVPNATLNQPSATSQSDAAMGASAGARSFPDTPAAALEGDSLRGAVTLEEQAVMLSRILGIAAAATAASLLNTSEAQHVDPSLLQTSLRRPFERMNQAPSGPNERWLADWQRAGTTRRSSSNDPSSDSTSAQPHSPSSHSLGYGLRSRLASFSRRVHSATAARESAEARLGSATVNGTGDTNASNGPEATSTATSENGTTPNQTDRRQEIIAHLLSAAEREAASQRLTRLRSADPSTASVATQPSDGVRSSSFSASRPLADSAQQDGPRSSLSRLVRSTIGTFLHPSRLLSSRSVSSADTQSPSLDRDGWTRGRGGRLGSSASGVPYSDFSLGPNDVSGTLRQVRNGILPDGVPGSFGSFLNHLVNDLMAAVQLMRPSSEETLPSAPEAPSAQTTNYFENASHRDTTSGAEVLDGESTPSQAQSRSAHVSTSSHNDPPNDSQTNPGEEDVETQARRQRDFQQGNLSFFRLFRFDPVAPSQLVPCIVVGVRSLNVTERFGEEMMRSEATGPGRDAGGSRQQTSRPTSLGSAGPTSPRPRQRSQSEGPAPTRASAESGSAEAEGEGQDLPASRFMLFVSGGRYPPNHPLLTSNPTTAGRDLMMLMDLLSTMQAMQHKPSTVTQREIDASELLKVKGSQVPIMVRDGKVTENMAERCLVCLEDWQDDDDCRVLACRHAFHTLCVDRWMTSSSNTCPMCRRQGVSKDGRQAGAETADSRRAAQT</sequence>
<keyword evidence="5" id="KW-1185">Reference proteome</keyword>
<accession>R9NZL0</accession>
<dbReference type="PROSITE" id="PS50089">
    <property type="entry name" value="ZF_RING_2"/>
    <property type="match status" value="1"/>
</dbReference>
<feature type="region of interest" description="Disordered" evidence="2">
    <location>
        <begin position="240"/>
        <end position="290"/>
    </location>
</feature>
<feature type="compositionally biased region" description="Polar residues" evidence="2">
    <location>
        <begin position="336"/>
        <end position="351"/>
    </location>
</feature>
<evidence type="ECO:0000259" key="3">
    <source>
        <dbReference type="PROSITE" id="PS50089"/>
    </source>
</evidence>
<dbReference type="OrthoDB" id="8062037at2759"/>
<keyword evidence="1" id="KW-0862">Zinc</keyword>
<dbReference type="InterPro" id="IPR013083">
    <property type="entry name" value="Znf_RING/FYVE/PHD"/>
</dbReference>
<dbReference type="CDD" id="cd16473">
    <property type="entry name" value="RING-H2_RNF103"/>
    <property type="match status" value="1"/>
</dbReference>
<feature type="compositionally biased region" description="Low complexity" evidence="2">
    <location>
        <begin position="84"/>
        <end position="97"/>
    </location>
</feature>
<dbReference type="InterPro" id="IPR001841">
    <property type="entry name" value="Znf_RING"/>
</dbReference>
<dbReference type="GO" id="GO:0008270">
    <property type="term" value="F:zinc ion binding"/>
    <property type="evidence" value="ECO:0007669"/>
    <property type="project" value="UniProtKB-KW"/>
</dbReference>
<feature type="region of interest" description="Disordered" evidence="2">
    <location>
        <begin position="494"/>
        <end position="539"/>
    </location>
</feature>
<keyword evidence="1" id="KW-0479">Metal-binding</keyword>
<dbReference type="Pfam" id="PF13639">
    <property type="entry name" value="zf-RING_2"/>
    <property type="match status" value="1"/>
</dbReference>
<dbReference type="PANTHER" id="PTHR45676">
    <property type="entry name" value="RING-H2 FINGER PROTEIN ATL51-RELATED"/>
    <property type="match status" value="1"/>
</dbReference>
<dbReference type="HOGENOM" id="CLU_295129_0_0_1"/>
<proteinExistence type="predicted"/>
<feature type="region of interest" description="Disordered" evidence="2">
    <location>
        <begin position="317"/>
        <end position="366"/>
    </location>
</feature>
<feature type="compositionally biased region" description="Low complexity" evidence="2">
    <location>
        <begin position="450"/>
        <end position="464"/>
    </location>
</feature>
<evidence type="ECO:0000313" key="4">
    <source>
        <dbReference type="EMBL" id="GAC94224.1"/>
    </source>
</evidence>
<gene>
    <name evidence="4" type="ORF">PHSY_001795</name>
</gene>
<feature type="region of interest" description="Disordered" evidence="2">
    <location>
        <begin position="624"/>
        <end position="662"/>
    </location>
</feature>
<feature type="compositionally biased region" description="Low complexity" evidence="2">
    <location>
        <begin position="322"/>
        <end position="335"/>
    </location>
</feature>
<evidence type="ECO:0000256" key="2">
    <source>
        <dbReference type="SAM" id="MobiDB-lite"/>
    </source>
</evidence>
<feature type="compositionally biased region" description="Polar residues" evidence="2">
    <location>
        <begin position="751"/>
        <end position="779"/>
    </location>
</feature>
<name>R9NZL0_PSEHS</name>
<dbReference type="Proteomes" id="UP000014071">
    <property type="component" value="Unassembled WGS sequence"/>
</dbReference>
<dbReference type="AlphaFoldDB" id="R9NZL0"/>
<evidence type="ECO:0000313" key="5">
    <source>
        <dbReference type="Proteomes" id="UP000014071"/>
    </source>
</evidence>
<feature type="compositionally biased region" description="Polar residues" evidence="2">
    <location>
        <begin position="568"/>
        <end position="589"/>
    </location>
</feature>
<feature type="region of interest" description="Disordered" evidence="2">
    <location>
        <begin position="834"/>
        <end position="901"/>
    </location>
</feature>
<feature type="region of interest" description="Disordered" evidence="2">
    <location>
        <begin position="1030"/>
        <end position="1054"/>
    </location>
</feature>
<feature type="compositionally biased region" description="Polar residues" evidence="2">
    <location>
        <begin position="507"/>
        <end position="537"/>
    </location>
</feature>
<dbReference type="GeneID" id="24107090"/>
<dbReference type="STRING" id="1305764.R9NZL0"/>
<feature type="region of interest" description="Disordered" evidence="2">
    <location>
        <begin position="1"/>
        <end position="224"/>
    </location>
</feature>
<feature type="compositionally biased region" description="Basic and acidic residues" evidence="2">
    <location>
        <begin position="8"/>
        <end position="19"/>
    </location>
</feature>
<dbReference type="EMBL" id="DF238783">
    <property type="protein sequence ID" value="GAC94224.1"/>
    <property type="molecule type" value="Genomic_DNA"/>
</dbReference>
<dbReference type="SMART" id="SM00184">
    <property type="entry name" value="RING"/>
    <property type="match status" value="1"/>
</dbReference>
<feature type="compositionally biased region" description="Polar residues" evidence="2">
    <location>
        <begin position="851"/>
        <end position="866"/>
    </location>
</feature>
<protein>
    <submittedName>
        <fullName evidence="4">Zinc finger containing protein</fullName>
    </submittedName>
</protein>
<organism evidence="4 5">
    <name type="scientific">Pseudozyma hubeiensis (strain SY62)</name>
    <name type="common">Yeast</name>
    <dbReference type="NCBI Taxonomy" id="1305764"/>
    <lineage>
        <taxon>Eukaryota</taxon>
        <taxon>Fungi</taxon>
        <taxon>Dikarya</taxon>
        <taxon>Basidiomycota</taxon>
        <taxon>Ustilaginomycotina</taxon>
        <taxon>Ustilaginomycetes</taxon>
        <taxon>Ustilaginales</taxon>
        <taxon>Ustilaginaceae</taxon>
        <taxon>Pseudozyma</taxon>
    </lineage>
</organism>
<evidence type="ECO:0000256" key="1">
    <source>
        <dbReference type="PROSITE-ProRule" id="PRU00175"/>
    </source>
</evidence>
<feature type="domain" description="RING-type" evidence="3">
    <location>
        <begin position="988"/>
        <end position="1030"/>
    </location>
</feature>
<dbReference type="eggNOG" id="KOG0800">
    <property type="taxonomic scope" value="Eukaryota"/>
</dbReference>
<reference evidence="5" key="1">
    <citation type="journal article" date="2013" name="Genome Announc.">
        <title>Draft genome sequence of the basidiomycetous yeast-like fungus Pseudozyma hubeiensis SY62, which produces an abundant amount of the biosurfactant mannosylerythritol lipids.</title>
        <authorList>
            <person name="Konishi M."/>
            <person name="Hatada Y."/>
            <person name="Horiuchi J."/>
        </authorList>
    </citation>
    <scope>NUCLEOTIDE SEQUENCE [LARGE SCALE GENOMIC DNA]</scope>
    <source>
        <strain evidence="5">SY62</strain>
    </source>
</reference>